<sequence>MHNLAIIIEIAYTDYLPPHARHRDALLAGNVQMHGLHAHLCNCNTRSLGIGIGVGVAAARLPACLVDWVTTIQ</sequence>
<dbReference type="AlphaFoldDB" id="A0A811TWI1"/>
<protein>
    <submittedName>
        <fullName evidence="1">(Mediterranean fruit fly) hypothetical protein</fullName>
    </submittedName>
</protein>
<comment type="caution">
    <text evidence="1">The sequence shown here is derived from an EMBL/GenBank/DDBJ whole genome shotgun (WGS) entry which is preliminary data.</text>
</comment>
<organism evidence="1 2">
    <name type="scientific">Ceratitis capitata</name>
    <name type="common">Mediterranean fruit fly</name>
    <name type="synonym">Tephritis capitata</name>
    <dbReference type="NCBI Taxonomy" id="7213"/>
    <lineage>
        <taxon>Eukaryota</taxon>
        <taxon>Metazoa</taxon>
        <taxon>Ecdysozoa</taxon>
        <taxon>Arthropoda</taxon>
        <taxon>Hexapoda</taxon>
        <taxon>Insecta</taxon>
        <taxon>Pterygota</taxon>
        <taxon>Neoptera</taxon>
        <taxon>Endopterygota</taxon>
        <taxon>Diptera</taxon>
        <taxon>Brachycera</taxon>
        <taxon>Muscomorpha</taxon>
        <taxon>Tephritoidea</taxon>
        <taxon>Tephritidae</taxon>
        <taxon>Ceratitis</taxon>
        <taxon>Ceratitis</taxon>
    </lineage>
</organism>
<reference evidence="1" key="1">
    <citation type="submission" date="2020-11" db="EMBL/GenBank/DDBJ databases">
        <authorList>
            <person name="Whitehead M."/>
        </authorList>
    </citation>
    <scope>NUCLEOTIDE SEQUENCE</scope>
    <source>
        <strain evidence="1">EGII</strain>
    </source>
</reference>
<proteinExistence type="predicted"/>
<evidence type="ECO:0000313" key="1">
    <source>
        <dbReference type="EMBL" id="CAD6991174.1"/>
    </source>
</evidence>
<keyword evidence="2" id="KW-1185">Reference proteome</keyword>
<gene>
    <name evidence="1" type="ORF">CCAP1982_LOCUS113</name>
</gene>
<dbReference type="EMBL" id="CAJHJT010000001">
    <property type="protein sequence ID" value="CAD6991174.1"/>
    <property type="molecule type" value="Genomic_DNA"/>
</dbReference>
<evidence type="ECO:0000313" key="2">
    <source>
        <dbReference type="Proteomes" id="UP000606786"/>
    </source>
</evidence>
<name>A0A811TWI1_CERCA</name>
<accession>A0A811TWI1</accession>
<dbReference type="Proteomes" id="UP000606786">
    <property type="component" value="Unassembled WGS sequence"/>
</dbReference>